<evidence type="ECO:0000256" key="1">
    <source>
        <dbReference type="SAM" id="Phobius"/>
    </source>
</evidence>
<keyword evidence="1" id="KW-1133">Transmembrane helix</keyword>
<comment type="caution">
    <text evidence="2">The sequence shown here is derived from an EMBL/GenBank/DDBJ whole genome shotgun (WGS) entry which is preliminary data.</text>
</comment>
<accession>N9RBK0</accession>
<dbReference type="HOGENOM" id="CLU_3354059_0_0_6"/>
<keyword evidence="3" id="KW-1185">Reference proteome</keyword>
<evidence type="ECO:0000313" key="3">
    <source>
        <dbReference type="Proteomes" id="UP000013009"/>
    </source>
</evidence>
<sequence length="36" mass="4214">MMKSSYLGWGLLNSQLIIGFVWMDDALYYDFYCVLG</sequence>
<dbReference type="Proteomes" id="UP000013009">
    <property type="component" value="Unassembled WGS sequence"/>
</dbReference>
<dbReference type="AlphaFoldDB" id="N9RBK0"/>
<name>N9RBK0_9GAMM</name>
<proteinExistence type="predicted"/>
<organism evidence="2 3">
    <name type="scientific">Acinetobacter colistiniresistens</name>
    <dbReference type="NCBI Taxonomy" id="280145"/>
    <lineage>
        <taxon>Bacteria</taxon>
        <taxon>Pseudomonadati</taxon>
        <taxon>Pseudomonadota</taxon>
        <taxon>Gammaproteobacteria</taxon>
        <taxon>Moraxellales</taxon>
        <taxon>Moraxellaceae</taxon>
        <taxon>Acinetobacter</taxon>
    </lineage>
</organism>
<gene>
    <name evidence="2" type="ORF">F889_00211</name>
</gene>
<reference evidence="2 3" key="1">
    <citation type="submission" date="2013-02" db="EMBL/GenBank/DDBJ databases">
        <title>The Genome Sequence of Acinetobacter sp. NIPH 1859.</title>
        <authorList>
            <consortium name="The Broad Institute Genome Sequencing Platform"/>
            <consortium name="The Broad Institute Genome Sequencing Center for Infectious Disease"/>
            <person name="Cerqueira G."/>
            <person name="Feldgarden M."/>
            <person name="Courvalin P."/>
            <person name="Perichon B."/>
            <person name="Grillot-Courvalin C."/>
            <person name="Clermont D."/>
            <person name="Rocha E."/>
            <person name="Yoon E.-J."/>
            <person name="Nemec A."/>
            <person name="Walker B."/>
            <person name="Young S.K."/>
            <person name="Zeng Q."/>
            <person name="Gargeya S."/>
            <person name="Fitzgerald M."/>
            <person name="Haas B."/>
            <person name="Abouelleil A."/>
            <person name="Alvarado L."/>
            <person name="Arachchi H.M."/>
            <person name="Berlin A.M."/>
            <person name="Chapman S.B."/>
            <person name="Dewar J."/>
            <person name="Goldberg J."/>
            <person name="Griggs A."/>
            <person name="Gujja S."/>
            <person name="Hansen M."/>
            <person name="Howarth C."/>
            <person name="Imamovic A."/>
            <person name="Larimer J."/>
            <person name="McCowan C."/>
            <person name="Murphy C."/>
            <person name="Neiman D."/>
            <person name="Pearson M."/>
            <person name="Priest M."/>
            <person name="Roberts A."/>
            <person name="Saif S."/>
            <person name="Shea T."/>
            <person name="Sisk P."/>
            <person name="Sykes S."/>
            <person name="Wortman J."/>
            <person name="Nusbaum C."/>
            <person name="Birren B."/>
        </authorList>
    </citation>
    <scope>NUCLEOTIDE SEQUENCE [LARGE SCALE GENOMIC DNA]</scope>
    <source>
        <strain evidence="2 3">NIPH 1859</strain>
    </source>
</reference>
<keyword evidence="1" id="KW-0472">Membrane</keyword>
<protein>
    <submittedName>
        <fullName evidence="2">Uncharacterized protein</fullName>
    </submittedName>
</protein>
<keyword evidence="1" id="KW-0812">Transmembrane</keyword>
<feature type="transmembrane region" description="Helical" evidence="1">
    <location>
        <begin position="6"/>
        <end position="23"/>
    </location>
</feature>
<dbReference type="EMBL" id="APRZ01000003">
    <property type="protein sequence ID" value="ENX36497.1"/>
    <property type="molecule type" value="Genomic_DNA"/>
</dbReference>
<evidence type="ECO:0000313" key="2">
    <source>
        <dbReference type="EMBL" id="ENX36497.1"/>
    </source>
</evidence>